<dbReference type="AlphaFoldDB" id="A0AAV9HN88"/>
<proteinExistence type="predicted"/>
<gene>
    <name evidence="2" type="ORF">QBC42DRAFT_252699</name>
</gene>
<protein>
    <recommendedName>
        <fullName evidence="1">DUF427 domain-containing protein</fullName>
    </recommendedName>
</protein>
<reference evidence="2" key="2">
    <citation type="submission" date="2023-06" db="EMBL/GenBank/DDBJ databases">
        <authorList>
            <consortium name="Lawrence Berkeley National Laboratory"/>
            <person name="Mondo S.J."/>
            <person name="Hensen N."/>
            <person name="Bonometti L."/>
            <person name="Westerberg I."/>
            <person name="Brannstrom I.O."/>
            <person name="Guillou S."/>
            <person name="Cros-Aarteil S."/>
            <person name="Calhoun S."/>
            <person name="Haridas S."/>
            <person name="Kuo A."/>
            <person name="Pangilinan J."/>
            <person name="Riley R."/>
            <person name="Labutti K."/>
            <person name="Andreopoulos B."/>
            <person name="Lipzen A."/>
            <person name="Chen C."/>
            <person name="Yanf M."/>
            <person name="Daum C."/>
            <person name="Ng V."/>
            <person name="Clum A."/>
            <person name="Steindorff A."/>
            <person name="Ohm R."/>
            <person name="Martin F."/>
            <person name="Silar P."/>
            <person name="Natvig D."/>
            <person name="Lalanne C."/>
            <person name="Gautier V."/>
            <person name="Ament-Velasquez S.L."/>
            <person name="Kruys A."/>
            <person name="Hutchinson M.I."/>
            <person name="Powell A.J."/>
            <person name="Barry K."/>
            <person name="Miller A.N."/>
            <person name="Grigoriev I.V."/>
            <person name="Debuchy R."/>
            <person name="Gladieux P."/>
            <person name="Thoren M.H."/>
            <person name="Johannesson H."/>
        </authorList>
    </citation>
    <scope>NUCLEOTIDE SEQUENCE</scope>
    <source>
        <strain evidence="2">PSN324</strain>
    </source>
</reference>
<dbReference type="Proteomes" id="UP001321749">
    <property type="component" value="Unassembled WGS sequence"/>
</dbReference>
<evidence type="ECO:0000313" key="2">
    <source>
        <dbReference type="EMBL" id="KAK4461221.1"/>
    </source>
</evidence>
<evidence type="ECO:0000259" key="1">
    <source>
        <dbReference type="Pfam" id="PF04248"/>
    </source>
</evidence>
<accession>A0AAV9HN88</accession>
<name>A0AAV9HN88_9PEZI</name>
<dbReference type="PANTHER" id="PTHR43058">
    <property type="entry name" value="SLR0655 PROTEIN"/>
    <property type="match status" value="1"/>
</dbReference>
<dbReference type="EMBL" id="MU864995">
    <property type="protein sequence ID" value="KAK4461221.1"/>
    <property type="molecule type" value="Genomic_DNA"/>
</dbReference>
<dbReference type="Pfam" id="PF04248">
    <property type="entry name" value="NTP_transf_9"/>
    <property type="match status" value="1"/>
</dbReference>
<dbReference type="InterPro" id="IPR038694">
    <property type="entry name" value="DUF427_sf"/>
</dbReference>
<comment type="caution">
    <text evidence="2">The sequence shown here is derived from an EMBL/GenBank/DDBJ whole genome shotgun (WGS) entry which is preliminary data.</text>
</comment>
<keyword evidence="3" id="KW-1185">Reference proteome</keyword>
<reference evidence="2" key="1">
    <citation type="journal article" date="2023" name="Mol. Phylogenet. Evol.">
        <title>Genome-scale phylogeny and comparative genomics of the fungal order Sordariales.</title>
        <authorList>
            <person name="Hensen N."/>
            <person name="Bonometti L."/>
            <person name="Westerberg I."/>
            <person name="Brannstrom I.O."/>
            <person name="Guillou S."/>
            <person name="Cros-Aarteil S."/>
            <person name="Calhoun S."/>
            <person name="Haridas S."/>
            <person name="Kuo A."/>
            <person name="Mondo S."/>
            <person name="Pangilinan J."/>
            <person name="Riley R."/>
            <person name="LaButti K."/>
            <person name="Andreopoulos B."/>
            <person name="Lipzen A."/>
            <person name="Chen C."/>
            <person name="Yan M."/>
            <person name="Daum C."/>
            <person name="Ng V."/>
            <person name="Clum A."/>
            <person name="Steindorff A."/>
            <person name="Ohm R.A."/>
            <person name="Martin F."/>
            <person name="Silar P."/>
            <person name="Natvig D.O."/>
            <person name="Lalanne C."/>
            <person name="Gautier V."/>
            <person name="Ament-Velasquez S.L."/>
            <person name="Kruys A."/>
            <person name="Hutchinson M.I."/>
            <person name="Powell A.J."/>
            <person name="Barry K."/>
            <person name="Miller A.N."/>
            <person name="Grigoriev I.V."/>
            <person name="Debuchy R."/>
            <person name="Gladieux P."/>
            <person name="Hiltunen Thoren M."/>
            <person name="Johannesson H."/>
        </authorList>
    </citation>
    <scope>NUCLEOTIDE SEQUENCE</scope>
    <source>
        <strain evidence="2">PSN324</strain>
    </source>
</reference>
<dbReference type="PANTHER" id="PTHR43058:SF1">
    <property type="entry name" value="DUF427 DOMAIN-CONTAINING PROTEIN"/>
    <property type="match status" value="1"/>
</dbReference>
<sequence>MSENTFPPWDGQNLCKAFPKSDQQHPTRIQGIRSVSKEGMAYYIPPRTVKLPISTTDHFSFCQFKGSATYYAMMSPIDTRYYNQGQNLVINYNAPREDYKALTGYLAFLADPWECHVNGERARFSLNGGWVTSDSG</sequence>
<feature type="domain" description="DUF427" evidence="1">
    <location>
        <begin position="40"/>
        <end position="110"/>
    </location>
</feature>
<organism evidence="2 3">
    <name type="scientific">Cladorrhinum samala</name>
    <dbReference type="NCBI Taxonomy" id="585594"/>
    <lineage>
        <taxon>Eukaryota</taxon>
        <taxon>Fungi</taxon>
        <taxon>Dikarya</taxon>
        <taxon>Ascomycota</taxon>
        <taxon>Pezizomycotina</taxon>
        <taxon>Sordariomycetes</taxon>
        <taxon>Sordariomycetidae</taxon>
        <taxon>Sordariales</taxon>
        <taxon>Podosporaceae</taxon>
        <taxon>Cladorrhinum</taxon>
    </lineage>
</organism>
<evidence type="ECO:0000313" key="3">
    <source>
        <dbReference type="Proteomes" id="UP001321749"/>
    </source>
</evidence>
<dbReference type="InterPro" id="IPR007361">
    <property type="entry name" value="DUF427"/>
</dbReference>
<dbReference type="Gene3D" id="2.170.150.40">
    <property type="entry name" value="Domain of unknown function (DUF427)"/>
    <property type="match status" value="1"/>
</dbReference>